<comment type="subcellular location">
    <subcellularLocation>
        <location evidence="1">Membrane</location>
        <topology evidence="1">Multi-pass membrane protein</topology>
    </subcellularLocation>
</comment>
<dbReference type="OrthoDB" id="2148490at2759"/>
<evidence type="ECO:0000313" key="8">
    <source>
        <dbReference type="Proteomes" id="UP001153069"/>
    </source>
</evidence>
<evidence type="ECO:0000256" key="3">
    <source>
        <dbReference type="ARBA" id="ARBA00022989"/>
    </source>
</evidence>
<protein>
    <submittedName>
        <fullName evidence="7">Mitochondrial inner membrane protein OXA1-like</fullName>
    </submittedName>
</protein>
<dbReference type="GO" id="GO:0032979">
    <property type="term" value="P:protein insertion into mitochondrial inner membrane from matrix"/>
    <property type="evidence" value="ECO:0007669"/>
    <property type="project" value="TreeGrafter"/>
</dbReference>
<feature type="transmembrane region" description="Helical" evidence="6">
    <location>
        <begin position="229"/>
        <end position="251"/>
    </location>
</feature>
<dbReference type="InterPro" id="IPR001708">
    <property type="entry name" value="YidC/ALB3/OXA1/COX18"/>
</dbReference>
<evidence type="ECO:0000256" key="1">
    <source>
        <dbReference type="ARBA" id="ARBA00004141"/>
    </source>
</evidence>
<evidence type="ECO:0000256" key="2">
    <source>
        <dbReference type="ARBA" id="ARBA00022692"/>
    </source>
</evidence>
<feature type="transmembrane region" description="Helical" evidence="6">
    <location>
        <begin position="62"/>
        <end position="80"/>
    </location>
</feature>
<evidence type="ECO:0000256" key="6">
    <source>
        <dbReference type="SAM" id="Phobius"/>
    </source>
</evidence>
<dbReference type="PANTHER" id="PTHR12428:SF65">
    <property type="entry name" value="CYTOCHROME C OXIDASE ASSEMBLY PROTEIN COX18, MITOCHONDRIAL"/>
    <property type="match status" value="1"/>
</dbReference>
<feature type="compositionally biased region" description="Basic residues" evidence="5">
    <location>
        <begin position="328"/>
        <end position="337"/>
    </location>
</feature>
<accession>A0A9N8EEQ9</accession>
<feature type="transmembrane region" description="Helical" evidence="6">
    <location>
        <begin position="140"/>
        <end position="160"/>
    </location>
</feature>
<keyword evidence="2 6" id="KW-0812">Transmembrane</keyword>
<dbReference type="EMBL" id="CAICTM010000983">
    <property type="protein sequence ID" value="CAB9519060.1"/>
    <property type="molecule type" value="Genomic_DNA"/>
</dbReference>
<dbReference type="AlphaFoldDB" id="A0A9N8EEQ9"/>
<keyword evidence="3 6" id="KW-1133">Transmembrane helix</keyword>
<keyword evidence="4 6" id="KW-0472">Membrane</keyword>
<dbReference type="PANTHER" id="PTHR12428">
    <property type="entry name" value="OXA1"/>
    <property type="match status" value="1"/>
</dbReference>
<sequence>MANTTTSSLSPSSVILATQSQIPTNTADTTTTALNHYELMEWYQYPTGIVMDLVHTVHDMTGFNYALSIATVTVLFRLTVNLPLGIMATRVDPTLEQDIDRLHQQVQQQKLQKSRTTKQNTQLLSQQRDQLQARVRKRQFLQIALPLTNLSTFFIMMSGMRGLTLYDDPQAMIAGGMLWFPNLTLPDPSLALPLMSTLGVFLMTEVRADQMGNPTTTEWSPKWKLFRRSLPVLFFVALHKAPTAIFCAWIPYSTVSLFQIALLSQVHTVRAALGVRDKQNKNQSKEKEVQYFVEPQQKNDSTGTSKKAASNQEKKPLGSVAKTTTMRTKNRKGKGKR</sequence>
<reference evidence="7" key="1">
    <citation type="submission" date="2020-06" db="EMBL/GenBank/DDBJ databases">
        <authorList>
            <consortium name="Plant Systems Biology data submission"/>
        </authorList>
    </citation>
    <scope>NUCLEOTIDE SEQUENCE</scope>
    <source>
        <strain evidence="7">D6</strain>
    </source>
</reference>
<evidence type="ECO:0000313" key="7">
    <source>
        <dbReference type="EMBL" id="CAB9519060.1"/>
    </source>
</evidence>
<dbReference type="Proteomes" id="UP001153069">
    <property type="component" value="Unassembled WGS sequence"/>
</dbReference>
<proteinExistence type="predicted"/>
<gene>
    <name evidence="7" type="ORF">SEMRO_985_G228020.1</name>
</gene>
<comment type="caution">
    <text evidence="7">The sequence shown here is derived from an EMBL/GenBank/DDBJ whole genome shotgun (WGS) entry which is preliminary data.</text>
</comment>
<feature type="region of interest" description="Disordered" evidence="5">
    <location>
        <begin position="278"/>
        <end position="337"/>
    </location>
</feature>
<feature type="compositionally biased region" description="Basic and acidic residues" evidence="5">
    <location>
        <begin position="278"/>
        <end position="289"/>
    </location>
</feature>
<feature type="transmembrane region" description="Helical" evidence="6">
    <location>
        <begin position="190"/>
        <end position="208"/>
    </location>
</feature>
<organism evidence="7 8">
    <name type="scientific">Seminavis robusta</name>
    <dbReference type="NCBI Taxonomy" id="568900"/>
    <lineage>
        <taxon>Eukaryota</taxon>
        <taxon>Sar</taxon>
        <taxon>Stramenopiles</taxon>
        <taxon>Ochrophyta</taxon>
        <taxon>Bacillariophyta</taxon>
        <taxon>Bacillariophyceae</taxon>
        <taxon>Bacillariophycidae</taxon>
        <taxon>Naviculales</taxon>
        <taxon>Naviculaceae</taxon>
        <taxon>Seminavis</taxon>
    </lineage>
</organism>
<feature type="compositionally biased region" description="Polar residues" evidence="5">
    <location>
        <begin position="296"/>
        <end position="311"/>
    </location>
</feature>
<name>A0A9N8EEQ9_9STRA</name>
<keyword evidence="8" id="KW-1185">Reference proteome</keyword>
<evidence type="ECO:0000256" key="4">
    <source>
        <dbReference type="ARBA" id="ARBA00023136"/>
    </source>
</evidence>
<dbReference type="GO" id="GO:0032977">
    <property type="term" value="F:membrane insertase activity"/>
    <property type="evidence" value="ECO:0007669"/>
    <property type="project" value="InterPro"/>
</dbReference>
<dbReference type="GO" id="GO:0005743">
    <property type="term" value="C:mitochondrial inner membrane"/>
    <property type="evidence" value="ECO:0007669"/>
    <property type="project" value="TreeGrafter"/>
</dbReference>
<evidence type="ECO:0000256" key="5">
    <source>
        <dbReference type="SAM" id="MobiDB-lite"/>
    </source>
</evidence>